<evidence type="ECO:0000313" key="2">
    <source>
        <dbReference type="Proteomes" id="UP000002058"/>
    </source>
</evidence>
<dbReference type="AlphaFoldDB" id="C4JKU5"/>
<gene>
    <name evidence="1" type="ORF">UREG_00160</name>
</gene>
<proteinExistence type="predicted"/>
<reference evidence="2" key="1">
    <citation type="journal article" date="2009" name="Genome Res.">
        <title>Comparative genomic analyses of the human fungal pathogens Coccidioides and their relatives.</title>
        <authorList>
            <person name="Sharpton T.J."/>
            <person name="Stajich J.E."/>
            <person name="Rounsley S.D."/>
            <person name="Gardner M.J."/>
            <person name="Wortman J.R."/>
            <person name="Jordar V.S."/>
            <person name="Maiti R."/>
            <person name="Kodira C.D."/>
            <person name="Neafsey D.E."/>
            <person name="Zeng Q."/>
            <person name="Hung C.-Y."/>
            <person name="McMahan C."/>
            <person name="Muszewska A."/>
            <person name="Grynberg M."/>
            <person name="Mandel M.A."/>
            <person name="Kellner E.M."/>
            <person name="Barker B.M."/>
            <person name="Galgiani J.N."/>
            <person name="Orbach M.J."/>
            <person name="Kirkland T.N."/>
            <person name="Cole G.T."/>
            <person name="Henn M.R."/>
            <person name="Birren B.W."/>
            <person name="Taylor J.W."/>
        </authorList>
    </citation>
    <scope>NUCLEOTIDE SEQUENCE [LARGE SCALE GENOMIC DNA]</scope>
    <source>
        <strain evidence="2">UAMH 1704</strain>
    </source>
</reference>
<dbReference type="RefSeq" id="XP_002540647.1">
    <property type="nucleotide sequence ID" value="XM_002540601.1"/>
</dbReference>
<dbReference type="HOGENOM" id="CLU_025005_3_1_1"/>
<sequence length="522" mass="60264">MAKKTRSLLHGEITYSFAKDEEVNILHRLGYVKQRAKFFNVLYRKRAWMKAIVAHHLGASPNACYVAGSQDWIYGSFNVCIPVTVSSSWRRKTQRLMLRFPLPYRVGDHFCPGNGDEKLRCEAGTYAWLQQNASDVPIPHMYGFALSTGETFTTATCLSFWKRWFFKLRCSVLSFLGCPLPSRYVPHRPHSQATDIGYLLIEYIDNSAGRMLSNTWSTKRHDDRLRGNLFRSLSQILLSITRTPLPCIGSFIIDNNGYLQLTNRPLSLEIQALENENIPTDMPRNYTYATVDSYILDVLRIHDNHLLHQPNGINNLGDYSSQAAALTILRAALPSFFDPGLRRGPFVLTFTDFNQSNFFVDEDWNVTCIVDLEWMCSLPIEMCRIPPWLTNKAVDEIAEQPEEYGQLRQELVDTLAAEEANLLATNKADAQQHRLSMVMNQGWELGTFWYSLALRSPTGLHALFYKQIQPRFLQKCPEHTEFDNIVPWYWRTDFLEVAIKKMEDKQNYDRQLREAFDQNEGP</sequence>
<protein>
    <recommendedName>
        <fullName evidence="3">Aminoglycoside phosphotransferase domain-containing protein</fullName>
    </recommendedName>
</protein>
<dbReference type="VEuPathDB" id="FungiDB:UREG_00160"/>
<dbReference type="OMA" id="IEMCRIP"/>
<dbReference type="InterPro" id="IPR051678">
    <property type="entry name" value="AGP_Transferase"/>
</dbReference>
<dbReference type="InterPro" id="IPR011009">
    <property type="entry name" value="Kinase-like_dom_sf"/>
</dbReference>
<accession>C4JKU5</accession>
<evidence type="ECO:0000313" key="1">
    <source>
        <dbReference type="EMBL" id="EEP75314.1"/>
    </source>
</evidence>
<dbReference type="GeneID" id="8441380"/>
<name>C4JKU5_UNCRE</name>
<dbReference type="eggNOG" id="ENOG502SII6">
    <property type="taxonomic scope" value="Eukaryota"/>
</dbReference>
<evidence type="ECO:0008006" key="3">
    <source>
        <dbReference type="Google" id="ProtNLM"/>
    </source>
</evidence>
<keyword evidence="2" id="KW-1185">Reference proteome</keyword>
<dbReference type="Proteomes" id="UP000002058">
    <property type="component" value="Unassembled WGS sequence"/>
</dbReference>
<dbReference type="PANTHER" id="PTHR21310:SF37">
    <property type="entry name" value="AMINOGLYCOSIDE PHOSPHOTRANSFERASE DOMAIN-CONTAINING PROTEIN"/>
    <property type="match status" value="1"/>
</dbReference>
<dbReference type="OrthoDB" id="3645574at2759"/>
<dbReference type="InParanoid" id="C4JKU5"/>
<dbReference type="KEGG" id="ure:UREG_00160"/>
<organism evidence="1 2">
    <name type="scientific">Uncinocarpus reesii (strain UAMH 1704)</name>
    <dbReference type="NCBI Taxonomy" id="336963"/>
    <lineage>
        <taxon>Eukaryota</taxon>
        <taxon>Fungi</taxon>
        <taxon>Dikarya</taxon>
        <taxon>Ascomycota</taxon>
        <taxon>Pezizomycotina</taxon>
        <taxon>Eurotiomycetes</taxon>
        <taxon>Eurotiomycetidae</taxon>
        <taxon>Onygenales</taxon>
        <taxon>Onygenaceae</taxon>
        <taxon>Uncinocarpus</taxon>
    </lineage>
</organism>
<dbReference type="SUPFAM" id="SSF56112">
    <property type="entry name" value="Protein kinase-like (PK-like)"/>
    <property type="match status" value="1"/>
</dbReference>
<dbReference type="EMBL" id="CH476615">
    <property type="protein sequence ID" value="EEP75314.1"/>
    <property type="molecule type" value="Genomic_DNA"/>
</dbReference>
<dbReference type="PANTHER" id="PTHR21310">
    <property type="entry name" value="AMINOGLYCOSIDE PHOSPHOTRANSFERASE-RELATED-RELATED"/>
    <property type="match status" value="1"/>
</dbReference>